<keyword evidence="5" id="KW-1185">Reference proteome</keyword>
<feature type="transmembrane region" description="Helical" evidence="2">
    <location>
        <begin position="183"/>
        <end position="209"/>
    </location>
</feature>
<dbReference type="EMBL" id="CP031310">
    <property type="protein sequence ID" value="QCC50981.1"/>
    <property type="molecule type" value="Genomic_DNA"/>
</dbReference>
<feature type="transmembrane region" description="Helical" evidence="2">
    <location>
        <begin position="140"/>
        <end position="163"/>
    </location>
</feature>
<feature type="transmembrane region" description="Helical" evidence="2">
    <location>
        <begin position="21"/>
        <end position="40"/>
    </location>
</feature>
<feature type="transmembrane region" description="Helical" evidence="2">
    <location>
        <begin position="110"/>
        <end position="128"/>
    </location>
</feature>
<dbReference type="Proteomes" id="UP000296706">
    <property type="component" value="Chromosome"/>
</dbReference>
<evidence type="ECO:0000256" key="2">
    <source>
        <dbReference type="SAM" id="Phobius"/>
    </source>
</evidence>
<proteinExistence type="predicted"/>
<dbReference type="RefSeq" id="WP_049995466.1">
    <property type="nucleotide sequence ID" value="NZ_CP031310.1"/>
</dbReference>
<evidence type="ECO:0000256" key="1">
    <source>
        <dbReference type="SAM" id="MobiDB-lite"/>
    </source>
</evidence>
<keyword evidence="2" id="KW-0812">Transmembrane</keyword>
<evidence type="ECO:0000313" key="4">
    <source>
        <dbReference type="EMBL" id="QCC50981.1"/>
    </source>
</evidence>
<dbReference type="Pfam" id="PF25933">
    <property type="entry name" value="DUF7978"/>
    <property type="match status" value="1"/>
</dbReference>
<dbReference type="STRING" id="1457250.GCA_000755225_00112"/>
<accession>A0A4D6HBT6</accession>
<organism evidence="4 5">
    <name type="scientific">Halapricum salinum</name>
    <dbReference type="NCBI Taxonomy" id="1457250"/>
    <lineage>
        <taxon>Archaea</taxon>
        <taxon>Methanobacteriati</taxon>
        <taxon>Methanobacteriota</taxon>
        <taxon>Stenosarchaea group</taxon>
        <taxon>Halobacteria</taxon>
        <taxon>Halobacteriales</taxon>
        <taxon>Haloarculaceae</taxon>
        <taxon>Halapricum</taxon>
    </lineage>
</organism>
<dbReference type="AlphaFoldDB" id="A0A4D6HBT6"/>
<name>A0A4D6HBT6_9EURY</name>
<keyword evidence="2" id="KW-0472">Membrane</keyword>
<keyword evidence="2" id="KW-1133">Transmembrane helix</keyword>
<sequence>MSRRQQRAGGGLADRLPLARGAALGAAAYVVGYILTYVFVEMEDSMDVETITQASGDIPGMDIGTTDVVGWVFYSTQFVEFEYSVEGGGVSQSNSGNILSETADLGIPEAIWYLIPVVALLGAGYIVAQSINHQGDAGEAAKAGATVIAGYLPLAAIGAFLFNKSAEISQFDQTASISMGVNMATAIILAGVAYPLVLGAVGGALTTAGSSTGGGYQRRSPRQQQPPQQQPPQGGNPPQQGHAGQQQGHTGQQQGHTGQQGHAGQQQRGPGGHQQQDQNQGNRR</sequence>
<dbReference type="GeneID" id="55549123"/>
<feature type="region of interest" description="Disordered" evidence="1">
    <location>
        <begin position="209"/>
        <end position="284"/>
    </location>
</feature>
<evidence type="ECO:0000259" key="3">
    <source>
        <dbReference type="Pfam" id="PF25933"/>
    </source>
</evidence>
<dbReference type="InterPro" id="IPR058284">
    <property type="entry name" value="DUF7978"/>
</dbReference>
<feature type="compositionally biased region" description="Low complexity" evidence="1">
    <location>
        <begin position="222"/>
        <end position="284"/>
    </location>
</feature>
<feature type="domain" description="DUF7978" evidence="3">
    <location>
        <begin position="2"/>
        <end position="208"/>
    </location>
</feature>
<protein>
    <recommendedName>
        <fullName evidence="3">DUF7978 domain-containing protein</fullName>
    </recommendedName>
</protein>
<reference evidence="4 5" key="1">
    <citation type="journal article" date="2019" name="Nat. Commun.">
        <title>A new type of DNA phosphorothioation-based antiviral system in archaea.</title>
        <authorList>
            <person name="Xiong L."/>
            <person name="Liu S."/>
            <person name="Chen S."/>
            <person name="Xiao Y."/>
            <person name="Zhu B."/>
            <person name="Gao Y."/>
            <person name="Zhang Y."/>
            <person name="Chen B."/>
            <person name="Luo J."/>
            <person name="Deng Z."/>
            <person name="Chen X."/>
            <person name="Wang L."/>
            <person name="Chen S."/>
        </authorList>
    </citation>
    <scope>NUCLEOTIDE SEQUENCE [LARGE SCALE GENOMIC DNA]</scope>
    <source>
        <strain evidence="4 5">CBA1105</strain>
    </source>
</reference>
<gene>
    <name evidence="4" type="ORF">DV733_06860</name>
</gene>
<evidence type="ECO:0000313" key="5">
    <source>
        <dbReference type="Proteomes" id="UP000296706"/>
    </source>
</evidence>
<dbReference type="OrthoDB" id="270777at2157"/>
<dbReference type="KEGG" id="hsn:DV733_06860"/>